<dbReference type="STRING" id="765440.A0A0C3C030"/>
<dbReference type="InterPro" id="IPR024983">
    <property type="entry name" value="CHAT_dom"/>
</dbReference>
<dbReference type="PANTHER" id="PTHR10098">
    <property type="entry name" value="RAPSYN-RELATED"/>
    <property type="match status" value="1"/>
</dbReference>
<dbReference type="Pfam" id="PF12770">
    <property type="entry name" value="CHAT"/>
    <property type="match status" value="1"/>
</dbReference>
<dbReference type="CDD" id="cd00030">
    <property type="entry name" value="C2"/>
    <property type="match status" value="1"/>
</dbReference>
<evidence type="ECO:0000313" key="2">
    <source>
        <dbReference type="EMBL" id="KIM92168.1"/>
    </source>
</evidence>
<accession>A0A0C3C030</accession>
<feature type="domain" description="CHAT" evidence="1">
    <location>
        <begin position="1121"/>
        <end position="1406"/>
    </location>
</feature>
<reference evidence="2 3" key="1">
    <citation type="submission" date="2014-04" db="EMBL/GenBank/DDBJ databases">
        <authorList>
            <consortium name="DOE Joint Genome Institute"/>
            <person name="Kuo A."/>
            <person name="Tarkka M."/>
            <person name="Buscot F."/>
            <person name="Kohler A."/>
            <person name="Nagy L.G."/>
            <person name="Floudas D."/>
            <person name="Copeland A."/>
            <person name="Barry K.W."/>
            <person name="Cichocki N."/>
            <person name="Veneault-Fourrey C."/>
            <person name="LaButti K."/>
            <person name="Lindquist E.A."/>
            <person name="Lipzen A."/>
            <person name="Lundell T."/>
            <person name="Morin E."/>
            <person name="Murat C."/>
            <person name="Sun H."/>
            <person name="Tunlid A."/>
            <person name="Henrissat B."/>
            <person name="Grigoriev I.V."/>
            <person name="Hibbett D.S."/>
            <person name="Martin F."/>
            <person name="Nordberg H.P."/>
            <person name="Cantor M.N."/>
            <person name="Hua S.X."/>
        </authorList>
    </citation>
    <scope>NUCLEOTIDE SEQUENCE [LARGE SCALE GENOMIC DNA]</scope>
    <source>
        <strain evidence="2 3">F 1598</strain>
    </source>
</reference>
<protein>
    <recommendedName>
        <fullName evidence="1">CHAT domain-containing protein</fullName>
    </recommendedName>
</protein>
<proteinExistence type="predicted"/>
<dbReference type="PANTHER" id="PTHR10098:SF108">
    <property type="entry name" value="TETRATRICOPEPTIDE REPEAT PROTEIN 28"/>
    <property type="match status" value="1"/>
</dbReference>
<dbReference type="Gene3D" id="1.25.40.10">
    <property type="entry name" value="Tetratricopeptide repeat domain"/>
    <property type="match status" value="2"/>
</dbReference>
<dbReference type="Proteomes" id="UP000054166">
    <property type="component" value="Unassembled WGS sequence"/>
</dbReference>
<dbReference type="InParanoid" id="A0A0C3C030"/>
<gene>
    <name evidence="2" type="ORF">PILCRDRAFT_270</name>
</gene>
<keyword evidence="3" id="KW-1185">Reference proteome</keyword>
<evidence type="ECO:0000259" key="1">
    <source>
        <dbReference type="Pfam" id="PF12770"/>
    </source>
</evidence>
<name>A0A0C3C030_PILCF</name>
<dbReference type="HOGENOM" id="CLU_001305_0_3_1"/>
<dbReference type="SUPFAM" id="SSF81901">
    <property type="entry name" value="HCP-like"/>
    <property type="match status" value="1"/>
</dbReference>
<dbReference type="InterPro" id="IPR011990">
    <property type="entry name" value="TPR-like_helical_dom_sf"/>
</dbReference>
<dbReference type="SUPFAM" id="SSF48452">
    <property type="entry name" value="TPR-like"/>
    <property type="match status" value="1"/>
</dbReference>
<dbReference type="EMBL" id="KN832970">
    <property type="protein sequence ID" value="KIM92168.1"/>
    <property type="molecule type" value="Genomic_DNA"/>
</dbReference>
<organism evidence="2 3">
    <name type="scientific">Piloderma croceum (strain F 1598)</name>
    <dbReference type="NCBI Taxonomy" id="765440"/>
    <lineage>
        <taxon>Eukaryota</taxon>
        <taxon>Fungi</taxon>
        <taxon>Dikarya</taxon>
        <taxon>Basidiomycota</taxon>
        <taxon>Agaricomycotina</taxon>
        <taxon>Agaricomycetes</taxon>
        <taxon>Agaricomycetidae</taxon>
        <taxon>Atheliales</taxon>
        <taxon>Atheliaceae</taxon>
        <taxon>Piloderma</taxon>
    </lineage>
</organism>
<sequence>MATSDKRPYVLEVRSTDLTAGSMVLLDNPSELFVRIILDQGAKFETEVERQSKTMSWNEEFLLFGNSLSTMSLSIVQNITGCTKSQGSPMGCVEVALCTLLDRSAGNQFVALQLTSTVPEDVQSITGVIWVKLGEHGNHLLDSILEMEVLDEKTITDDAHRNKPERVSNLASTQDNRFVIFRAHSDPKYAISKIENAVRPTDYIHPNQPGTKKTRIKRFGDLSSLQHAISNLTDNRHPPYLLHLGVSQHIRFKCLGDLCDLDDAITNQNEAAELIDDWHREKHLYLTNLSISQQTRFERLGSLSDLDNAIFNQTRAIEFMDDIHRNKPGCLSNLGASLCARFERLGNLSDLEHAILNIKKAVDLTDYKDITKPSYLSNLASSQGVHFHSFGDLSFLDNAISNQEKAVKLTEDGHPSKPEYFSNLANHRNARFQNFGYLSDLEHAILNAEKAVELTDDEHPSRPRHLLNLSTSQGTRFHHLGNLFDLENAIANQEKAVELLDDGHSNKPHYLATLGMIQTIRFHRLGYLSDLENAIANQEKAVDLTNDGHPAKLIYVESLGKSQLTRFERIGNLSDLDNAIVNIQKAVQLTDGAHPNQSMYHGHLGQCQTTRFKRLGNLSDLENAFSNQEKAIELTNQENPSRPALLSNLGSSQITRFRRLGNHVDLENAIWNHAKALDLVDDGHPSKPGCLSNLGIAKAIRFEHLGLLSDLESAISDIAKAVELTDDDHPEKPTYLLNLGSSQGQHFTSHGDLSYLEHAISNQKMAAELTNDGHPSKPQIHGCLSISQKIRFQHSGSICDLEDSISNVKKAAKLTGDDNPRKTSYLLQLGAVQKIRFELLGELADHEACISSFKAATQLTAAYPRQALMAARQWAKISYSNGDLVSALEAYRNALELLPKVAWLGLDTSSRQNCLLEEQSEKLGTFAATCAVRLGRLEEAVELLDLGQSILWQQALSLRSDLEILRQEQPKLAEELERVGRQLDAENFSSSAFSFVESTVGHGQRGTQDVGKERRNLVIVWESLVERVRQLPQFEYFLKTVPFHQLRHSASTLGQVVIINASGYGVDALTFNATGPIRHVSLPGIDLEKLDKLSGNILREWPANASAFQRRNYVMRFLKPALRAVWNNILIPIFHDIGISLVNTTVLPQRRIWWYPTGPLTLIPIHAAGSGRTIDVSRLVVSSYVSRLRYLFEAHPTLSSNGNQKLLIVSLPKTPGQSNLPQTTEEVNRVIQIFCSSGWSEENIISFHGSDATVDCVLGALDSCSWLHLACHGFHDPHLGMKSAFVLNDGHLELCAITSKKVSNGKFAFLSACQAASGLKNLPGEALHLAAGLQFAGFPSIIATMWNICDNDALKVADHTYRYLFRNGLQQLDPSDAATALNRAILCFREDPSITLDQWAPFVHLGI</sequence>
<reference evidence="3" key="2">
    <citation type="submission" date="2015-01" db="EMBL/GenBank/DDBJ databases">
        <title>Evolutionary Origins and Diversification of the Mycorrhizal Mutualists.</title>
        <authorList>
            <consortium name="DOE Joint Genome Institute"/>
            <consortium name="Mycorrhizal Genomics Consortium"/>
            <person name="Kohler A."/>
            <person name="Kuo A."/>
            <person name="Nagy L.G."/>
            <person name="Floudas D."/>
            <person name="Copeland A."/>
            <person name="Barry K.W."/>
            <person name="Cichocki N."/>
            <person name="Veneault-Fourrey C."/>
            <person name="LaButti K."/>
            <person name="Lindquist E.A."/>
            <person name="Lipzen A."/>
            <person name="Lundell T."/>
            <person name="Morin E."/>
            <person name="Murat C."/>
            <person name="Riley R."/>
            <person name="Ohm R."/>
            <person name="Sun H."/>
            <person name="Tunlid A."/>
            <person name="Henrissat B."/>
            <person name="Grigoriev I.V."/>
            <person name="Hibbett D.S."/>
            <person name="Martin F."/>
        </authorList>
    </citation>
    <scope>NUCLEOTIDE SEQUENCE [LARGE SCALE GENOMIC DNA]</scope>
    <source>
        <strain evidence="3">F 1598</strain>
    </source>
</reference>
<evidence type="ECO:0000313" key="3">
    <source>
        <dbReference type="Proteomes" id="UP000054166"/>
    </source>
</evidence>
<dbReference type="OrthoDB" id="9991317at2759"/>